<organism evidence="1 2">
    <name type="scientific">Gossypium australe</name>
    <dbReference type="NCBI Taxonomy" id="47621"/>
    <lineage>
        <taxon>Eukaryota</taxon>
        <taxon>Viridiplantae</taxon>
        <taxon>Streptophyta</taxon>
        <taxon>Embryophyta</taxon>
        <taxon>Tracheophyta</taxon>
        <taxon>Spermatophyta</taxon>
        <taxon>Magnoliopsida</taxon>
        <taxon>eudicotyledons</taxon>
        <taxon>Gunneridae</taxon>
        <taxon>Pentapetalae</taxon>
        <taxon>rosids</taxon>
        <taxon>malvids</taxon>
        <taxon>Malvales</taxon>
        <taxon>Malvaceae</taxon>
        <taxon>Malvoideae</taxon>
        <taxon>Gossypium</taxon>
    </lineage>
</organism>
<evidence type="ECO:0000313" key="1">
    <source>
        <dbReference type="EMBL" id="KAA3487007.1"/>
    </source>
</evidence>
<comment type="caution">
    <text evidence="1">The sequence shown here is derived from an EMBL/GenBank/DDBJ whole genome shotgun (WGS) entry which is preliminary data.</text>
</comment>
<sequence length="121" mass="13611">MSLLVMAYASVVPFLSEEQGKIMCPHHGLPLLLQVQIFYNGLNPSNRQLIDAAAGGTLNNKTLEDAQEFIEEISLNNHKWQVMRTKPMKVVVMLTSLTEALNKRFDGKFGDAMQCEWGKDD</sequence>
<dbReference type="OrthoDB" id="1305902at2759"/>
<evidence type="ECO:0000313" key="2">
    <source>
        <dbReference type="Proteomes" id="UP000325315"/>
    </source>
</evidence>
<dbReference type="Proteomes" id="UP000325315">
    <property type="component" value="Unassembled WGS sequence"/>
</dbReference>
<name>A0A5B6X279_9ROSI</name>
<gene>
    <name evidence="1" type="ORF">EPI10_030864</name>
</gene>
<proteinExistence type="predicted"/>
<reference evidence="2" key="1">
    <citation type="journal article" date="2019" name="Plant Biotechnol. J.">
        <title>Genome sequencing of the Australian wild diploid species Gossypium australe highlights disease resistance and delayed gland morphogenesis.</title>
        <authorList>
            <person name="Cai Y."/>
            <person name="Cai X."/>
            <person name="Wang Q."/>
            <person name="Wang P."/>
            <person name="Zhang Y."/>
            <person name="Cai C."/>
            <person name="Xu Y."/>
            <person name="Wang K."/>
            <person name="Zhou Z."/>
            <person name="Wang C."/>
            <person name="Geng S."/>
            <person name="Li B."/>
            <person name="Dong Q."/>
            <person name="Hou Y."/>
            <person name="Wang H."/>
            <person name="Ai P."/>
            <person name="Liu Z."/>
            <person name="Yi F."/>
            <person name="Sun M."/>
            <person name="An G."/>
            <person name="Cheng J."/>
            <person name="Zhang Y."/>
            <person name="Shi Q."/>
            <person name="Xie Y."/>
            <person name="Shi X."/>
            <person name="Chang Y."/>
            <person name="Huang F."/>
            <person name="Chen Y."/>
            <person name="Hong S."/>
            <person name="Mi L."/>
            <person name="Sun Q."/>
            <person name="Zhang L."/>
            <person name="Zhou B."/>
            <person name="Peng R."/>
            <person name="Zhang X."/>
            <person name="Liu F."/>
        </authorList>
    </citation>
    <scope>NUCLEOTIDE SEQUENCE [LARGE SCALE GENOMIC DNA]</scope>
    <source>
        <strain evidence="2">cv. PA1801</strain>
    </source>
</reference>
<keyword evidence="2" id="KW-1185">Reference proteome</keyword>
<dbReference type="EMBL" id="SMMG02000001">
    <property type="protein sequence ID" value="KAA3487007.1"/>
    <property type="molecule type" value="Genomic_DNA"/>
</dbReference>
<protein>
    <submittedName>
        <fullName evidence="1">Pentatricopeptide repeat-containing protein chloroplastic-like</fullName>
    </submittedName>
</protein>
<accession>A0A5B6X279</accession>
<dbReference type="AlphaFoldDB" id="A0A5B6X279"/>